<gene>
    <name evidence="1" type="ORF">QTO34_014847</name>
</gene>
<protein>
    <submittedName>
        <fullName evidence="1">Uncharacterized protein</fullName>
    </submittedName>
</protein>
<dbReference type="EMBL" id="JAULJE010000004">
    <property type="protein sequence ID" value="KAK1344282.1"/>
    <property type="molecule type" value="Genomic_DNA"/>
</dbReference>
<name>A0AA40LUF6_CNENI</name>
<keyword evidence="2" id="KW-1185">Reference proteome</keyword>
<sequence length="159" mass="16506">MTWPGPAPEDSAVFTTPPGCAVSNERTGQVGCAPKTPDMVRRCDLLMGAASGEHLLVLLNRYACGVAAAVAQLAGALVVQQGPLLTCRDHPCIAPTELPVGVFANEHPVTSLSVYPFVHLSSCPPTHLSSLPTCHSSVISAYLLITVHLPPPPPPSSSP</sequence>
<evidence type="ECO:0000313" key="2">
    <source>
        <dbReference type="Proteomes" id="UP001177744"/>
    </source>
</evidence>
<comment type="caution">
    <text evidence="1">The sequence shown here is derived from an EMBL/GenBank/DDBJ whole genome shotgun (WGS) entry which is preliminary data.</text>
</comment>
<evidence type="ECO:0000313" key="1">
    <source>
        <dbReference type="EMBL" id="KAK1344282.1"/>
    </source>
</evidence>
<reference evidence="1" key="1">
    <citation type="submission" date="2023-06" db="EMBL/GenBank/DDBJ databases">
        <title>Reference genome for the Northern bat (Eptesicus nilssonii), a most northern bat species.</title>
        <authorList>
            <person name="Laine V.N."/>
            <person name="Pulliainen A.T."/>
            <person name="Lilley T.M."/>
        </authorList>
    </citation>
    <scope>NUCLEOTIDE SEQUENCE</scope>
    <source>
        <strain evidence="1">BLF_Eptnil</strain>
        <tissue evidence="1">Kidney</tissue>
    </source>
</reference>
<proteinExistence type="predicted"/>
<dbReference type="AlphaFoldDB" id="A0AA40LUF6"/>
<dbReference type="Proteomes" id="UP001177744">
    <property type="component" value="Unassembled WGS sequence"/>
</dbReference>
<organism evidence="1 2">
    <name type="scientific">Cnephaeus nilssonii</name>
    <name type="common">Northern bat</name>
    <name type="synonym">Eptesicus nilssonii</name>
    <dbReference type="NCBI Taxonomy" id="3371016"/>
    <lineage>
        <taxon>Eukaryota</taxon>
        <taxon>Metazoa</taxon>
        <taxon>Chordata</taxon>
        <taxon>Craniata</taxon>
        <taxon>Vertebrata</taxon>
        <taxon>Euteleostomi</taxon>
        <taxon>Mammalia</taxon>
        <taxon>Eutheria</taxon>
        <taxon>Laurasiatheria</taxon>
        <taxon>Chiroptera</taxon>
        <taxon>Yangochiroptera</taxon>
        <taxon>Vespertilionidae</taxon>
        <taxon>Cnephaeus</taxon>
    </lineage>
</organism>
<accession>A0AA40LUF6</accession>